<sequence>MTFLNVQNVSFSYPIFNAKSRSIKSAVLAGGAGGRRAEGPGSIELVHALNDINLDLKSGDRLGLIGHNGAGKSTLLRLMANIAQPTTGSIESSGRIIPLISRGLGINPELTGRQNIELPLRLFGATNSEVEEAHNTVPEFTELGEFLDLPVRTYSDGMRARLSFAICTALRGDILVLDEWLGAGDAGFVRKASERLKHMVEQSGIVVLASHTTSILQQNCNKLAWMRKGEIVAVGDPKDVSEAYAAEMRRHGQAGTMQKPSGEAEAAKARQAYIDDQVRQMDQAWFAQNFSEARRIAEELYARENVARAAYRLGTIHFYGRGAPINMAVALPYFRHPSLTDDAWSIYHQGLILADKSFPARDEAIAHNLIEIAMTKGVREAATTLQSLKVKQQALSA</sequence>
<dbReference type="PANTHER" id="PTHR46743">
    <property type="entry name" value="TEICHOIC ACIDS EXPORT ATP-BINDING PROTEIN TAGH"/>
    <property type="match status" value="1"/>
</dbReference>
<organism evidence="5 6">
    <name type="scientific">Hyphomonas pacifica</name>
    <dbReference type="NCBI Taxonomy" id="1280941"/>
    <lineage>
        <taxon>Bacteria</taxon>
        <taxon>Pseudomonadati</taxon>
        <taxon>Pseudomonadota</taxon>
        <taxon>Alphaproteobacteria</taxon>
        <taxon>Hyphomonadales</taxon>
        <taxon>Hyphomonadaceae</taxon>
        <taxon>Hyphomonas</taxon>
    </lineage>
</organism>
<dbReference type="SMART" id="SM00382">
    <property type="entry name" value="AAA"/>
    <property type="match status" value="1"/>
</dbReference>
<evidence type="ECO:0000313" key="6">
    <source>
        <dbReference type="Proteomes" id="UP000249123"/>
    </source>
</evidence>
<dbReference type="InterPro" id="IPR003439">
    <property type="entry name" value="ABC_transporter-like_ATP-bd"/>
</dbReference>
<dbReference type="GO" id="GO:0140359">
    <property type="term" value="F:ABC-type transporter activity"/>
    <property type="evidence" value="ECO:0007669"/>
    <property type="project" value="InterPro"/>
</dbReference>
<dbReference type="CDD" id="cd03220">
    <property type="entry name" value="ABC_KpsT_Wzt"/>
    <property type="match status" value="1"/>
</dbReference>
<reference evidence="5 6" key="1">
    <citation type="submission" date="2013-04" db="EMBL/GenBank/DDBJ databases">
        <title>Hyphomonas sp. T24B3 Genome Sequencing.</title>
        <authorList>
            <person name="Lai Q."/>
            <person name="Shao Z."/>
        </authorList>
    </citation>
    <scope>NUCLEOTIDE SEQUENCE [LARGE SCALE GENOMIC DNA]</scope>
    <source>
        <strain evidence="5 6">T24B3</strain>
    </source>
</reference>
<dbReference type="InterPro" id="IPR011990">
    <property type="entry name" value="TPR-like_helical_dom_sf"/>
</dbReference>
<protein>
    <submittedName>
        <fullName evidence="5">Uncharacterized protein</fullName>
    </submittedName>
</protein>
<accession>A0A062U070</accession>
<dbReference type="GO" id="GO:0016887">
    <property type="term" value="F:ATP hydrolysis activity"/>
    <property type="evidence" value="ECO:0007669"/>
    <property type="project" value="InterPro"/>
</dbReference>
<dbReference type="Proteomes" id="UP000249123">
    <property type="component" value="Unassembled WGS sequence"/>
</dbReference>
<comment type="caution">
    <text evidence="5">The sequence shown here is derived from an EMBL/GenBank/DDBJ whole genome shotgun (WGS) entry which is preliminary data.</text>
</comment>
<evidence type="ECO:0000256" key="3">
    <source>
        <dbReference type="ARBA" id="ARBA00022741"/>
    </source>
</evidence>
<evidence type="ECO:0000256" key="1">
    <source>
        <dbReference type="ARBA" id="ARBA00005417"/>
    </source>
</evidence>
<gene>
    <name evidence="5" type="ORF">HY3_02065</name>
</gene>
<dbReference type="EMBL" id="AWFB01000023">
    <property type="protein sequence ID" value="RAN33153.1"/>
    <property type="molecule type" value="Genomic_DNA"/>
</dbReference>
<dbReference type="eggNOG" id="COG1134">
    <property type="taxonomic scope" value="Bacteria"/>
</dbReference>
<dbReference type="InterPro" id="IPR027417">
    <property type="entry name" value="P-loop_NTPase"/>
</dbReference>
<dbReference type="SUPFAM" id="SSF52540">
    <property type="entry name" value="P-loop containing nucleoside triphosphate hydrolases"/>
    <property type="match status" value="1"/>
</dbReference>
<dbReference type="AlphaFoldDB" id="A0A062U070"/>
<dbReference type="Pfam" id="PF00005">
    <property type="entry name" value="ABC_tran"/>
    <property type="match status" value="1"/>
</dbReference>
<dbReference type="InterPro" id="IPR015860">
    <property type="entry name" value="ABC_transpr_TagH-like"/>
</dbReference>
<dbReference type="SUPFAM" id="SSF81901">
    <property type="entry name" value="HCP-like"/>
    <property type="match status" value="1"/>
</dbReference>
<evidence type="ECO:0000256" key="2">
    <source>
        <dbReference type="ARBA" id="ARBA00022448"/>
    </source>
</evidence>
<dbReference type="InterPro" id="IPR003593">
    <property type="entry name" value="AAA+_ATPase"/>
</dbReference>
<dbReference type="RefSeq" id="WP_051594932.1">
    <property type="nucleotide sequence ID" value="NZ_AWFA01000034.1"/>
</dbReference>
<keyword evidence="2" id="KW-0813">Transport</keyword>
<dbReference type="GO" id="GO:0005524">
    <property type="term" value="F:ATP binding"/>
    <property type="evidence" value="ECO:0007669"/>
    <property type="project" value="UniProtKB-KW"/>
</dbReference>
<keyword evidence="4" id="KW-0067">ATP-binding</keyword>
<evidence type="ECO:0000313" key="5">
    <source>
        <dbReference type="EMBL" id="RAN33153.1"/>
    </source>
</evidence>
<dbReference type="InterPro" id="IPR050683">
    <property type="entry name" value="Bact_Polysacc_Export_ATP-bd"/>
</dbReference>
<dbReference type="PANTHER" id="PTHR46743:SF2">
    <property type="entry name" value="TEICHOIC ACIDS EXPORT ATP-BINDING PROTEIN TAGH"/>
    <property type="match status" value="1"/>
</dbReference>
<comment type="similarity">
    <text evidence="1">Belongs to the ABC transporter superfamily.</text>
</comment>
<dbReference type="Gene3D" id="3.40.50.300">
    <property type="entry name" value="P-loop containing nucleotide triphosphate hydrolases"/>
    <property type="match status" value="1"/>
</dbReference>
<dbReference type="PROSITE" id="PS50893">
    <property type="entry name" value="ABC_TRANSPORTER_2"/>
    <property type="match status" value="1"/>
</dbReference>
<keyword evidence="6" id="KW-1185">Reference proteome</keyword>
<dbReference type="GO" id="GO:0016020">
    <property type="term" value="C:membrane"/>
    <property type="evidence" value="ECO:0007669"/>
    <property type="project" value="InterPro"/>
</dbReference>
<name>A0A062U070_9PROT</name>
<proteinExistence type="inferred from homology"/>
<dbReference type="STRING" id="1280941.HY2_02900"/>
<evidence type="ECO:0000256" key="4">
    <source>
        <dbReference type="ARBA" id="ARBA00022840"/>
    </source>
</evidence>
<dbReference type="Gene3D" id="1.25.40.10">
    <property type="entry name" value="Tetratricopeptide repeat domain"/>
    <property type="match status" value="1"/>
</dbReference>
<dbReference type="OrthoDB" id="9778870at2"/>
<keyword evidence="3" id="KW-0547">Nucleotide-binding</keyword>